<dbReference type="CDD" id="cd05251">
    <property type="entry name" value="NmrA_like_SDR_a"/>
    <property type="match status" value="1"/>
</dbReference>
<comment type="similarity">
    <text evidence="1">Belongs to the NmrA-type oxidoreductase family.</text>
</comment>
<name>A0AA38VB46_9PEZI</name>
<dbReference type="AlphaFoldDB" id="A0AA38VB46"/>
<gene>
    <name evidence="4" type="ORF">NKR23_g11985</name>
</gene>
<protein>
    <submittedName>
        <fullName evidence="4">NmrA-like family protein</fullName>
    </submittedName>
</protein>
<dbReference type="EMBL" id="JANBVO010000077">
    <property type="protein sequence ID" value="KAJ9130868.1"/>
    <property type="molecule type" value="Genomic_DNA"/>
</dbReference>
<evidence type="ECO:0000313" key="4">
    <source>
        <dbReference type="EMBL" id="KAJ9130868.1"/>
    </source>
</evidence>
<keyword evidence="2" id="KW-0521">NADP</keyword>
<dbReference type="InterPro" id="IPR008030">
    <property type="entry name" value="NmrA-like"/>
</dbReference>
<dbReference type="PANTHER" id="PTHR42748:SF31">
    <property type="entry name" value="NMRA-LIKE DOMAIN-CONTAINING PROTEIN-RELATED"/>
    <property type="match status" value="1"/>
</dbReference>
<evidence type="ECO:0000259" key="3">
    <source>
        <dbReference type="Pfam" id="PF05368"/>
    </source>
</evidence>
<evidence type="ECO:0000256" key="1">
    <source>
        <dbReference type="ARBA" id="ARBA00006328"/>
    </source>
</evidence>
<dbReference type="Gene3D" id="3.90.25.10">
    <property type="entry name" value="UDP-galactose 4-epimerase, domain 1"/>
    <property type="match status" value="1"/>
</dbReference>
<organism evidence="4 5">
    <name type="scientific">Pleurostoma richardsiae</name>
    <dbReference type="NCBI Taxonomy" id="41990"/>
    <lineage>
        <taxon>Eukaryota</taxon>
        <taxon>Fungi</taxon>
        <taxon>Dikarya</taxon>
        <taxon>Ascomycota</taxon>
        <taxon>Pezizomycotina</taxon>
        <taxon>Sordariomycetes</taxon>
        <taxon>Sordariomycetidae</taxon>
        <taxon>Calosphaeriales</taxon>
        <taxon>Pleurostomataceae</taxon>
        <taxon>Pleurostoma</taxon>
    </lineage>
</organism>
<comment type="caution">
    <text evidence="4">The sequence shown here is derived from an EMBL/GenBank/DDBJ whole genome shotgun (WGS) entry which is preliminary data.</text>
</comment>
<dbReference type="Gene3D" id="3.40.50.720">
    <property type="entry name" value="NAD(P)-binding Rossmann-like Domain"/>
    <property type="match status" value="1"/>
</dbReference>
<accession>A0AA38VB46</accession>
<proteinExistence type="inferred from homology"/>
<dbReference type="Proteomes" id="UP001174694">
    <property type="component" value="Unassembled WGS sequence"/>
</dbReference>
<dbReference type="GO" id="GO:0005634">
    <property type="term" value="C:nucleus"/>
    <property type="evidence" value="ECO:0007669"/>
    <property type="project" value="TreeGrafter"/>
</dbReference>
<feature type="domain" description="NmrA-like" evidence="3">
    <location>
        <begin position="4"/>
        <end position="310"/>
    </location>
</feature>
<keyword evidence="5" id="KW-1185">Reference proteome</keyword>
<reference evidence="4" key="1">
    <citation type="submission" date="2022-07" db="EMBL/GenBank/DDBJ databases">
        <title>Fungi with potential for degradation of polypropylene.</title>
        <authorList>
            <person name="Gostincar C."/>
        </authorList>
    </citation>
    <scope>NUCLEOTIDE SEQUENCE</scope>
    <source>
        <strain evidence="4">EXF-13308</strain>
    </source>
</reference>
<evidence type="ECO:0000256" key="2">
    <source>
        <dbReference type="ARBA" id="ARBA00022857"/>
    </source>
</evidence>
<dbReference type="InterPro" id="IPR051164">
    <property type="entry name" value="NmrA-like_oxidored"/>
</dbReference>
<dbReference type="InterPro" id="IPR036291">
    <property type="entry name" value="NAD(P)-bd_dom_sf"/>
</dbReference>
<sequence>MAAKKLITVFGATGNQGGSVVQVFLNDPKLKNDWAVRAVTRDASKDSPKKLASEGAEVVTANLDDKESLVKAMTGASAVFGVTNYWEKLDVELETQQGKNLADAAKDAGVDHFIWSCVKDPKKLTNGKLDKLYHFDSKAAVMEYTRELGIPATFFMAGFFMSNLPGSMFTKSPTDGAWTLNLPCPGDEAQIPMFDTADTGKFVKAIVLNRDKLLGKEVYGATAYMTPNQVVETFKKTFPEAGKTAKFVSLSHEEYLQSLKSTGAPDYVAEEMLQNMRLLSEGGYYGFESLDESHAILEKEDKLTTWEEFLKKPEYFAGVN</sequence>
<dbReference type="PANTHER" id="PTHR42748">
    <property type="entry name" value="NITROGEN METABOLITE REPRESSION PROTEIN NMRA FAMILY MEMBER"/>
    <property type="match status" value="1"/>
</dbReference>
<evidence type="ECO:0000313" key="5">
    <source>
        <dbReference type="Proteomes" id="UP001174694"/>
    </source>
</evidence>
<dbReference type="SUPFAM" id="SSF51735">
    <property type="entry name" value="NAD(P)-binding Rossmann-fold domains"/>
    <property type="match status" value="1"/>
</dbReference>
<dbReference type="Pfam" id="PF05368">
    <property type="entry name" value="NmrA"/>
    <property type="match status" value="1"/>
</dbReference>